<reference evidence="2" key="1">
    <citation type="submission" date="2022-10" db="EMBL/GenBank/DDBJ databases">
        <title>Genome assembly of Pristionchus species.</title>
        <authorList>
            <person name="Yoshida K."/>
            <person name="Sommer R.J."/>
        </authorList>
    </citation>
    <scope>NUCLEOTIDE SEQUENCE [LARGE SCALE GENOMIC DNA]</scope>
    <source>
        <strain evidence="2">RS5460</strain>
    </source>
</reference>
<evidence type="ECO:0000313" key="1">
    <source>
        <dbReference type="EMBL" id="GMR43979.1"/>
    </source>
</evidence>
<feature type="non-terminal residue" evidence="1">
    <location>
        <position position="1"/>
    </location>
</feature>
<protein>
    <submittedName>
        <fullName evidence="1">Uncharacterized protein</fullName>
    </submittedName>
</protein>
<dbReference type="EMBL" id="BTRK01000003">
    <property type="protein sequence ID" value="GMR43979.1"/>
    <property type="molecule type" value="Genomic_DNA"/>
</dbReference>
<dbReference type="AlphaFoldDB" id="A0AAN4ZRB0"/>
<organism evidence="1 2">
    <name type="scientific">Pristionchus mayeri</name>
    <dbReference type="NCBI Taxonomy" id="1317129"/>
    <lineage>
        <taxon>Eukaryota</taxon>
        <taxon>Metazoa</taxon>
        <taxon>Ecdysozoa</taxon>
        <taxon>Nematoda</taxon>
        <taxon>Chromadorea</taxon>
        <taxon>Rhabditida</taxon>
        <taxon>Rhabditina</taxon>
        <taxon>Diplogasteromorpha</taxon>
        <taxon>Diplogasteroidea</taxon>
        <taxon>Neodiplogasteridae</taxon>
        <taxon>Pristionchus</taxon>
    </lineage>
</organism>
<dbReference type="PANTHER" id="PTHR35572:SF6">
    <property type="entry name" value="IG-LIKE DOMAIN-CONTAINING PROTEIN"/>
    <property type="match status" value="1"/>
</dbReference>
<dbReference type="Proteomes" id="UP001328107">
    <property type="component" value="Unassembled WGS sequence"/>
</dbReference>
<name>A0AAN4ZRB0_9BILA</name>
<proteinExistence type="predicted"/>
<keyword evidence="2" id="KW-1185">Reference proteome</keyword>
<dbReference type="InterPro" id="IPR040282">
    <property type="entry name" value="Mig-18-like"/>
</dbReference>
<feature type="non-terminal residue" evidence="1">
    <location>
        <position position="136"/>
    </location>
</feature>
<comment type="caution">
    <text evidence="1">The sequence shown here is derived from an EMBL/GenBank/DDBJ whole genome shotgun (WGS) entry which is preliminary data.</text>
</comment>
<evidence type="ECO:0000313" key="2">
    <source>
        <dbReference type="Proteomes" id="UP001328107"/>
    </source>
</evidence>
<sequence>LQIIGCKSAHKIDHMVPLGEENRVEFDHAPGYEEKCLRGKDGVKYTSKVIYSVKYAAIEELCKDKGNESFEHEGLVKKCIFKKESTFVENGARTKCVAEGESAKLIFGEFELCEGRDGQHVHVGNVYKKCVFSNNK</sequence>
<accession>A0AAN4ZRB0</accession>
<dbReference type="PANTHER" id="PTHR35572">
    <property type="entry name" value="PROTEIN CBG04538-RELATED"/>
    <property type="match status" value="1"/>
</dbReference>
<gene>
    <name evidence="1" type="ORF">PMAYCL1PPCAC_14174</name>
</gene>